<accession>A0A7R7ENT1</accession>
<keyword evidence="3 9" id="KW-0808">Transferase</keyword>
<proteinExistence type="inferred from homology"/>
<feature type="transmembrane region" description="Helical" evidence="7">
    <location>
        <begin position="41"/>
        <end position="61"/>
    </location>
</feature>
<dbReference type="EMBL" id="AP024169">
    <property type="protein sequence ID" value="BCN32259.1"/>
    <property type="molecule type" value="Genomic_DNA"/>
</dbReference>
<keyword evidence="5 7" id="KW-1133">Transmembrane helix</keyword>
<keyword evidence="6 7" id="KW-0472">Membrane</keyword>
<evidence type="ECO:0000313" key="9">
    <source>
        <dbReference type="EMBL" id="BCN32259.1"/>
    </source>
</evidence>
<dbReference type="Pfam" id="PF13727">
    <property type="entry name" value="CoA_binding_3"/>
    <property type="match status" value="1"/>
</dbReference>
<evidence type="ECO:0000256" key="1">
    <source>
        <dbReference type="ARBA" id="ARBA00004141"/>
    </source>
</evidence>
<evidence type="ECO:0000256" key="5">
    <source>
        <dbReference type="ARBA" id="ARBA00022989"/>
    </source>
</evidence>
<feature type="transmembrane region" description="Helical" evidence="7">
    <location>
        <begin position="82"/>
        <end position="100"/>
    </location>
</feature>
<reference evidence="9 10" key="1">
    <citation type="submission" date="2020-11" db="EMBL/GenBank/DDBJ databases">
        <title>Draft genome sequencing of a Lachnospiraceae strain isolated from anoxic soil subjected to BSD treatment.</title>
        <authorList>
            <person name="Uek A."/>
            <person name="Tonouchi A."/>
        </authorList>
    </citation>
    <scope>NUCLEOTIDE SEQUENCE [LARGE SCALE GENOMIC DNA]</scope>
    <source>
        <strain evidence="9 10">TB5</strain>
    </source>
</reference>
<comment type="subcellular location">
    <subcellularLocation>
        <location evidence="1">Membrane</location>
        <topology evidence="1">Multi-pass membrane protein</topology>
    </subcellularLocation>
</comment>
<feature type="domain" description="Bacterial sugar transferase" evidence="8">
    <location>
        <begin position="274"/>
        <end position="468"/>
    </location>
</feature>
<protein>
    <submittedName>
        <fullName evidence="9">Galactosyl transferase CpsE</fullName>
    </submittedName>
</protein>
<dbReference type="Pfam" id="PF02397">
    <property type="entry name" value="Bac_transf"/>
    <property type="match status" value="1"/>
</dbReference>
<evidence type="ECO:0000259" key="8">
    <source>
        <dbReference type="Pfam" id="PF02397"/>
    </source>
</evidence>
<dbReference type="InterPro" id="IPR017475">
    <property type="entry name" value="EPS_sugar_tfrase"/>
</dbReference>
<keyword evidence="4 7" id="KW-0812">Transmembrane</keyword>
<evidence type="ECO:0000313" key="10">
    <source>
        <dbReference type="Proteomes" id="UP000595897"/>
    </source>
</evidence>
<keyword evidence="10" id="KW-1185">Reference proteome</keyword>
<evidence type="ECO:0000256" key="2">
    <source>
        <dbReference type="ARBA" id="ARBA00006464"/>
    </source>
</evidence>
<evidence type="ECO:0000256" key="7">
    <source>
        <dbReference type="SAM" id="Phobius"/>
    </source>
</evidence>
<sequence length="473" mass="54732">MKIKYRKNVQIVLVDLAAIIFSFLAASKIRYSYITEHWFSSLYNMGFVMTILIYLCIFFLNDTHSDIVQRGYLEELKIVIKTNCFLALGLLALIFIFQDGVLYSRVFYGIFIVINIFAMYLSHLYYKQFVEIFYESSVRKQKVMIVTDNEYANSKLKKYLEGLECNTEVICLCIVDEDLIGKKIHNIQVKSNKDTMFEYIRTNVVDEVFISTPSYTQEELQAVIQQFESLGVIVNVSVDTFGLKVMEKSIQDMGIYHVLTYSIKVFEPAELLLKRIIDIIGALVGLLLTGIISIFVAPAILIESRGPLIFSQTRIGKNGRRFKIYKFRSMYPDAEERKKELLAANEMSDENGANLMFKMTNDPRITKVGKFIRDTSIDELPQFLNVLKGEMSLVGTRPPTEDEFLQYDLRHKRRLSLKPGLTGMWQVSGRSNIDNFEDVVKLDLEYIDHWSVLMDIKILFKTVWVVLKRKGSK</sequence>
<feature type="transmembrane region" description="Helical" evidence="7">
    <location>
        <begin position="279"/>
        <end position="302"/>
    </location>
</feature>
<dbReference type="InterPro" id="IPR003362">
    <property type="entry name" value="Bact_transf"/>
</dbReference>
<evidence type="ECO:0000256" key="4">
    <source>
        <dbReference type="ARBA" id="ARBA00022692"/>
    </source>
</evidence>
<dbReference type="GO" id="GO:0016020">
    <property type="term" value="C:membrane"/>
    <property type="evidence" value="ECO:0007669"/>
    <property type="project" value="UniProtKB-SubCell"/>
</dbReference>
<gene>
    <name evidence="9" type="primary">cpsE</name>
    <name evidence="9" type="ORF">bsdtb5_35540</name>
</gene>
<dbReference type="Gene3D" id="3.40.50.720">
    <property type="entry name" value="NAD(P)-binding Rossmann-like Domain"/>
    <property type="match status" value="1"/>
</dbReference>
<dbReference type="Proteomes" id="UP000595897">
    <property type="component" value="Chromosome"/>
</dbReference>
<dbReference type="NCBIfam" id="TIGR03025">
    <property type="entry name" value="EPS_sugtrans"/>
    <property type="match status" value="1"/>
</dbReference>
<evidence type="ECO:0000256" key="3">
    <source>
        <dbReference type="ARBA" id="ARBA00022679"/>
    </source>
</evidence>
<dbReference type="RefSeq" id="WP_271713315.1">
    <property type="nucleotide sequence ID" value="NZ_AP024169.1"/>
</dbReference>
<name>A0A7R7ENT1_9FIRM</name>
<dbReference type="PANTHER" id="PTHR30576">
    <property type="entry name" value="COLANIC BIOSYNTHESIS UDP-GLUCOSE LIPID CARRIER TRANSFERASE"/>
    <property type="match status" value="1"/>
</dbReference>
<evidence type="ECO:0000256" key="6">
    <source>
        <dbReference type="ARBA" id="ARBA00023136"/>
    </source>
</evidence>
<dbReference type="KEGG" id="ahb:bsdtb5_35540"/>
<feature type="transmembrane region" description="Helical" evidence="7">
    <location>
        <begin position="106"/>
        <end position="126"/>
    </location>
</feature>
<organism evidence="9 10">
    <name type="scientific">Anaeromicropila herbilytica</name>
    <dbReference type="NCBI Taxonomy" id="2785025"/>
    <lineage>
        <taxon>Bacteria</taxon>
        <taxon>Bacillati</taxon>
        <taxon>Bacillota</taxon>
        <taxon>Clostridia</taxon>
        <taxon>Lachnospirales</taxon>
        <taxon>Lachnospiraceae</taxon>
        <taxon>Anaeromicropila</taxon>
    </lineage>
</organism>
<dbReference type="AlphaFoldDB" id="A0A7R7ENT1"/>
<dbReference type="GO" id="GO:0016780">
    <property type="term" value="F:phosphotransferase activity, for other substituted phosphate groups"/>
    <property type="evidence" value="ECO:0007669"/>
    <property type="project" value="TreeGrafter"/>
</dbReference>
<feature type="transmembrane region" description="Helical" evidence="7">
    <location>
        <begin position="12"/>
        <end position="29"/>
    </location>
</feature>
<dbReference type="PANTHER" id="PTHR30576:SF10">
    <property type="entry name" value="SLL5057 PROTEIN"/>
    <property type="match status" value="1"/>
</dbReference>
<comment type="similarity">
    <text evidence="2">Belongs to the bacterial sugar transferase family.</text>
</comment>